<dbReference type="AlphaFoldDB" id="A0A226X6S8"/>
<proteinExistence type="predicted"/>
<accession>A0A226X6S8</accession>
<evidence type="ECO:0000313" key="1">
    <source>
        <dbReference type="EMBL" id="OXC78548.1"/>
    </source>
</evidence>
<organism evidence="1 2">
    <name type="scientific">Caballeronia sordidicola</name>
    <name type="common">Burkholderia sordidicola</name>
    <dbReference type="NCBI Taxonomy" id="196367"/>
    <lineage>
        <taxon>Bacteria</taxon>
        <taxon>Pseudomonadati</taxon>
        <taxon>Pseudomonadota</taxon>
        <taxon>Betaproteobacteria</taxon>
        <taxon>Burkholderiales</taxon>
        <taxon>Burkholderiaceae</taxon>
        <taxon>Caballeronia</taxon>
    </lineage>
</organism>
<reference evidence="2" key="1">
    <citation type="submission" date="2017-01" db="EMBL/GenBank/DDBJ databases">
        <title>Genome Analysis of Deinococcus marmoris KOPRI26562.</title>
        <authorList>
            <person name="Kim J.H."/>
            <person name="Oh H.-M."/>
        </authorList>
    </citation>
    <scope>NUCLEOTIDE SEQUENCE [LARGE SCALE GENOMIC DNA]</scope>
    <source>
        <strain evidence="2">PAMC 26633</strain>
    </source>
</reference>
<name>A0A226X6S8_CABSO</name>
<comment type="caution">
    <text evidence="1">The sequence shown here is derived from an EMBL/GenBank/DDBJ whole genome shotgun (WGS) entry which is preliminary data.</text>
</comment>
<protein>
    <submittedName>
        <fullName evidence="1">Uncharacterized protein</fullName>
    </submittedName>
</protein>
<dbReference type="Proteomes" id="UP000214720">
    <property type="component" value="Unassembled WGS sequence"/>
</dbReference>
<dbReference type="EMBL" id="MTHB01000060">
    <property type="protein sequence ID" value="OXC78548.1"/>
    <property type="molecule type" value="Genomic_DNA"/>
</dbReference>
<evidence type="ECO:0000313" key="2">
    <source>
        <dbReference type="Proteomes" id="UP000214720"/>
    </source>
</evidence>
<sequence length="68" mass="7546">MHPASARNDMSDVPSSVLMDRPFAMQRYRSQTGQQSRQVLLSRAPFNPGSPAYLNQCLDQPSPLVSNP</sequence>
<gene>
    <name evidence="1" type="ORF">BSU04_11305</name>
</gene>